<keyword evidence="3" id="KW-0472">Membrane</keyword>
<protein>
    <submittedName>
        <fullName evidence="5">Stage II sporulation protein E</fullName>
    </submittedName>
</protein>
<feature type="transmembrane region" description="Helical" evidence="3">
    <location>
        <begin position="150"/>
        <end position="167"/>
    </location>
</feature>
<proteinExistence type="predicted"/>
<evidence type="ECO:0000313" key="5">
    <source>
        <dbReference type="EMBL" id="PWJ47354.1"/>
    </source>
</evidence>
<dbReference type="InterPro" id="IPR036457">
    <property type="entry name" value="PPM-type-like_dom_sf"/>
</dbReference>
<feature type="transmembrane region" description="Helical" evidence="3">
    <location>
        <begin position="78"/>
        <end position="95"/>
    </location>
</feature>
<dbReference type="Gene3D" id="3.60.40.10">
    <property type="entry name" value="PPM-type phosphatase domain"/>
    <property type="match status" value="1"/>
</dbReference>
<sequence>MITAGEWFGGSLSPVATRSRREARRESANPGWGTGPRTRVGSVGQRFDRAARWVHRRRRRLSRRLAARFRPRTMPRQAWLLLWLTALAVVVALTGVMAPQWAPTSAMVFVLLLGGFFLRMRTMVLLYLVAAAGAALTVSVPDASGVRTRPGDLLLLGATAVLVALFVRSRERLGVQGTLGDTMLVDLRDRLRSQGRVPPLPAQWHVETELRPAYGDSFSGDFVVATRTPRDEHDLLEVVLVDVSGKGQGAGTRALLLSGAFGGLLGAMPPEGFLPAANAYLLRQDWPEGFATAVHLAVDLRSGDFTVSCAGHPPPGTGGAGSPWRLLDDDGGPALGLVPDVEFPAVRGRLLPGQALYLCTDGMVELPGEDLSVGTETLLRLASEACRAGWREGAAERLVDAAAVEETDDRALILVWRTA</sequence>
<dbReference type="AlphaFoldDB" id="A0A315ZRL6"/>
<keyword evidence="1" id="KW-0378">Hydrolase</keyword>
<keyword evidence="6" id="KW-1185">Reference proteome</keyword>
<feature type="region of interest" description="Disordered" evidence="2">
    <location>
        <begin position="18"/>
        <end position="39"/>
    </location>
</feature>
<evidence type="ECO:0000313" key="6">
    <source>
        <dbReference type="Proteomes" id="UP000245469"/>
    </source>
</evidence>
<dbReference type="SMART" id="SM00331">
    <property type="entry name" value="PP2C_SIG"/>
    <property type="match status" value="1"/>
</dbReference>
<dbReference type="GO" id="GO:0016791">
    <property type="term" value="F:phosphatase activity"/>
    <property type="evidence" value="ECO:0007669"/>
    <property type="project" value="TreeGrafter"/>
</dbReference>
<accession>A0A315ZRL6</accession>
<dbReference type="Pfam" id="PF07228">
    <property type="entry name" value="SpoIIE"/>
    <property type="match status" value="1"/>
</dbReference>
<dbReference type="OrthoDB" id="4291756at2"/>
<reference evidence="5 6" key="1">
    <citation type="submission" date="2018-03" db="EMBL/GenBank/DDBJ databases">
        <title>Genomic Encyclopedia of Archaeal and Bacterial Type Strains, Phase II (KMG-II): from individual species to whole genera.</title>
        <authorList>
            <person name="Goeker M."/>
        </authorList>
    </citation>
    <scope>NUCLEOTIDE SEQUENCE [LARGE SCALE GENOMIC DNA]</scope>
    <source>
        <strain evidence="5 6">DSM 44889</strain>
    </source>
</reference>
<keyword evidence="3" id="KW-0812">Transmembrane</keyword>
<dbReference type="PANTHER" id="PTHR43156">
    <property type="entry name" value="STAGE II SPORULATION PROTEIN E-RELATED"/>
    <property type="match status" value="1"/>
</dbReference>
<dbReference type="InterPro" id="IPR052016">
    <property type="entry name" value="Bact_Sigma-Reg"/>
</dbReference>
<gene>
    <name evidence="5" type="ORF">BXY45_1382</name>
</gene>
<comment type="caution">
    <text evidence="5">The sequence shown here is derived from an EMBL/GenBank/DDBJ whole genome shotgun (WGS) entry which is preliminary data.</text>
</comment>
<organism evidence="5 6">
    <name type="scientific">Quadrisphaera granulorum</name>
    <dbReference type="NCBI Taxonomy" id="317664"/>
    <lineage>
        <taxon>Bacteria</taxon>
        <taxon>Bacillati</taxon>
        <taxon>Actinomycetota</taxon>
        <taxon>Actinomycetes</taxon>
        <taxon>Kineosporiales</taxon>
        <taxon>Kineosporiaceae</taxon>
        <taxon>Quadrisphaera</taxon>
    </lineage>
</organism>
<dbReference type="Proteomes" id="UP000245469">
    <property type="component" value="Unassembled WGS sequence"/>
</dbReference>
<feature type="transmembrane region" description="Helical" evidence="3">
    <location>
        <begin position="125"/>
        <end position="144"/>
    </location>
</feature>
<dbReference type="EMBL" id="QGDQ01000038">
    <property type="protein sequence ID" value="PWJ47354.1"/>
    <property type="molecule type" value="Genomic_DNA"/>
</dbReference>
<dbReference type="InterPro" id="IPR001932">
    <property type="entry name" value="PPM-type_phosphatase-like_dom"/>
</dbReference>
<dbReference type="PANTHER" id="PTHR43156:SF2">
    <property type="entry name" value="STAGE II SPORULATION PROTEIN E"/>
    <property type="match status" value="1"/>
</dbReference>
<evidence type="ECO:0000256" key="1">
    <source>
        <dbReference type="ARBA" id="ARBA00022801"/>
    </source>
</evidence>
<evidence type="ECO:0000256" key="3">
    <source>
        <dbReference type="SAM" id="Phobius"/>
    </source>
</evidence>
<name>A0A315ZRL6_9ACTN</name>
<evidence type="ECO:0000259" key="4">
    <source>
        <dbReference type="SMART" id="SM00331"/>
    </source>
</evidence>
<feature type="transmembrane region" description="Helical" evidence="3">
    <location>
        <begin position="101"/>
        <end position="118"/>
    </location>
</feature>
<evidence type="ECO:0000256" key="2">
    <source>
        <dbReference type="SAM" id="MobiDB-lite"/>
    </source>
</evidence>
<feature type="domain" description="PPM-type phosphatase" evidence="4">
    <location>
        <begin position="203"/>
        <end position="417"/>
    </location>
</feature>
<keyword evidence="3" id="KW-1133">Transmembrane helix</keyword>